<dbReference type="CDD" id="cd20071">
    <property type="entry name" value="SET_SMYD"/>
    <property type="match status" value="1"/>
</dbReference>
<dbReference type="EMBL" id="GDHC01017131">
    <property type="protein sequence ID" value="JAQ01498.1"/>
    <property type="molecule type" value="Transcribed_RNA"/>
</dbReference>
<sequence>MDWPVDHFAEHRNNKVGRYAVTTKNLEAGDVILQESPFVVGPLKDSEFVCLACYKTLENPIALCKTCGWPVCSEECSKNAWHKEFECSVFTNCRMKYRIEHIPGPQLECITPLRFLMCIDRNRKRWATEVCAMEDHSTARRLDEKAWDAEWNNVVWFLRDRCRLSDRFTEDMIRKVCGILDVNAFQVPVTHGFVRAIYPKTAVLSHNCVANTQHTIPPDSLILTLRTTTYVSQSDELFSSYTSCLLPTPLRREYLRKSKYFECTCDRCEDPSELESHVNSLHCISCDNGSLLPVEPLHGFKTTWKCHFCGKKMLGNEVAILYEKISKEIEEMESIKISDEKLIAAEQILKSYRLILHPNHAFNIMVYHTLSQLYGRAKGYTLDMIPDTLLERKIFCCQKVLECLSIVGPGQTRLRGATLYELQLALRLTNRTKHEYKELNDKEYEQETERVITMLEECITILEREHHETNEAKLAKMAAKSLDYLLRRPDLSTVNQSEVI</sequence>
<evidence type="ECO:0000313" key="2">
    <source>
        <dbReference type="EMBL" id="JAQ08454.1"/>
    </source>
</evidence>
<dbReference type="EMBL" id="GDHC01010175">
    <property type="protein sequence ID" value="JAQ08454.1"/>
    <property type="molecule type" value="Transcribed_RNA"/>
</dbReference>
<protein>
    <submittedName>
        <fullName evidence="1">Protein msta, isoform A</fullName>
    </submittedName>
</protein>
<dbReference type="SUPFAM" id="SSF82199">
    <property type="entry name" value="SET domain"/>
    <property type="match status" value="1"/>
</dbReference>
<dbReference type="Gene3D" id="1.10.220.160">
    <property type="match status" value="1"/>
</dbReference>
<dbReference type="Gene3D" id="2.170.270.10">
    <property type="entry name" value="SET domain"/>
    <property type="match status" value="1"/>
</dbReference>
<dbReference type="Gene3D" id="6.10.140.2220">
    <property type="match status" value="1"/>
</dbReference>
<dbReference type="AlphaFoldDB" id="A0A146KZA7"/>
<dbReference type="PANTHER" id="PTHR46455:SF7">
    <property type="entry name" value="RE12806P"/>
    <property type="match status" value="1"/>
</dbReference>
<dbReference type="InterPro" id="IPR053010">
    <property type="entry name" value="SET_SmydA-8"/>
</dbReference>
<dbReference type="InterPro" id="IPR046341">
    <property type="entry name" value="SET_dom_sf"/>
</dbReference>
<gene>
    <name evidence="1" type="primary">msta_2</name>
    <name evidence="2" type="synonym">msta_5</name>
    <name evidence="2" type="ORF">g.52163</name>
    <name evidence="1" type="ORF">g.52164</name>
</gene>
<accession>A0A146KZA7</accession>
<evidence type="ECO:0000313" key="1">
    <source>
        <dbReference type="EMBL" id="JAQ01498.1"/>
    </source>
</evidence>
<organism evidence="1">
    <name type="scientific">Lygus hesperus</name>
    <name type="common">Western plant bug</name>
    <dbReference type="NCBI Taxonomy" id="30085"/>
    <lineage>
        <taxon>Eukaryota</taxon>
        <taxon>Metazoa</taxon>
        <taxon>Ecdysozoa</taxon>
        <taxon>Arthropoda</taxon>
        <taxon>Hexapoda</taxon>
        <taxon>Insecta</taxon>
        <taxon>Pterygota</taxon>
        <taxon>Neoptera</taxon>
        <taxon>Paraneoptera</taxon>
        <taxon>Hemiptera</taxon>
        <taxon>Heteroptera</taxon>
        <taxon>Panheteroptera</taxon>
        <taxon>Cimicomorpha</taxon>
        <taxon>Miridae</taxon>
        <taxon>Mirini</taxon>
        <taxon>Lygus</taxon>
    </lineage>
</organism>
<reference evidence="1" key="1">
    <citation type="journal article" date="2016" name="Gigascience">
        <title>De novo construction of an expanded transcriptome assembly for the western tarnished plant bug, Lygus hesperus.</title>
        <authorList>
            <person name="Tassone E.E."/>
            <person name="Geib S.M."/>
            <person name="Hall B."/>
            <person name="Fabrick J.A."/>
            <person name="Brent C.S."/>
            <person name="Hull J.J."/>
        </authorList>
    </citation>
    <scope>NUCLEOTIDE SEQUENCE</scope>
</reference>
<proteinExistence type="predicted"/>
<dbReference type="PANTHER" id="PTHR46455">
    <property type="entry name" value="SET AND MYND DOMAIN CONTAINING, ARTHROPOD-SPECIFIC, MEMBER 4, ISOFORM A"/>
    <property type="match status" value="1"/>
</dbReference>
<name>A0A146KZA7_LYGHE</name>